<dbReference type="SUPFAM" id="SSF161084">
    <property type="entry name" value="MAPEG domain-like"/>
    <property type="match status" value="1"/>
</dbReference>
<comment type="subcellular location">
    <subcellularLocation>
        <location evidence="1">Membrane</location>
    </subcellularLocation>
</comment>
<protein>
    <submittedName>
        <fullName evidence="6">MAPEG family protein</fullName>
    </submittedName>
</protein>
<dbReference type="InterPro" id="IPR023352">
    <property type="entry name" value="MAPEG-like_dom_sf"/>
</dbReference>
<evidence type="ECO:0000313" key="6">
    <source>
        <dbReference type="EMBL" id="AMG40418.2"/>
    </source>
</evidence>
<dbReference type="Proteomes" id="UP000060602">
    <property type="component" value="Chromosome"/>
</dbReference>
<dbReference type="Pfam" id="PF01124">
    <property type="entry name" value="MAPEG"/>
    <property type="match status" value="1"/>
</dbReference>
<evidence type="ECO:0000256" key="2">
    <source>
        <dbReference type="ARBA" id="ARBA00022692"/>
    </source>
</evidence>
<evidence type="ECO:0000256" key="3">
    <source>
        <dbReference type="ARBA" id="ARBA00022989"/>
    </source>
</evidence>
<dbReference type="RefSeq" id="WP_081105174.1">
    <property type="nucleotide sequence ID" value="NZ_CP014060.2"/>
</dbReference>
<name>A0A109XYR7_ALCXX</name>
<feature type="transmembrane region" description="Helical" evidence="5">
    <location>
        <begin position="66"/>
        <end position="94"/>
    </location>
</feature>
<accession>A0A109XYR7</accession>
<dbReference type="GO" id="GO:0016020">
    <property type="term" value="C:membrane"/>
    <property type="evidence" value="ECO:0007669"/>
    <property type="project" value="UniProtKB-SubCell"/>
</dbReference>
<organism evidence="6 7">
    <name type="scientific">Alcaligenes xylosoxydans xylosoxydans</name>
    <name type="common">Achromobacter xylosoxidans</name>
    <dbReference type="NCBI Taxonomy" id="85698"/>
    <lineage>
        <taxon>Bacteria</taxon>
        <taxon>Pseudomonadati</taxon>
        <taxon>Pseudomonadota</taxon>
        <taxon>Betaproteobacteria</taxon>
        <taxon>Burkholderiales</taxon>
        <taxon>Alcaligenaceae</taxon>
        <taxon>Achromobacter</taxon>
    </lineage>
</organism>
<proteinExistence type="predicted"/>
<keyword evidence="4 5" id="KW-0472">Membrane</keyword>
<dbReference type="PANTHER" id="PTHR35371">
    <property type="entry name" value="INNER MEMBRANE PROTEIN"/>
    <property type="match status" value="1"/>
</dbReference>
<evidence type="ECO:0000256" key="5">
    <source>
        <dbReference type="SAM" id="Phobius"/>
    </source>
</evidence>
<evidence type="ECO:0000256" key="4">
    <source>
        <dbReference type="ARBA" id="ARBA00023136"/>
    </source>
</evidence>
<dbReference type="AlphaFoldDB" id="A0A109XYR7"/>
<keyword evidence="2 5" id="KW-0812">Transmembrane</keyword>
<dbReference type="EMBL" id="CP014060">
    <property type="protein sequence ID" value="AMG40418.2"/>
    <property type="molecule type" value="Genomic_DNA"/>
</dbReference>
<evidence type="ECO:0000313" key="7">
    <source>
        <dbReference type="Proteomes" id="UP000060602"/>
    </source>
</evidence>
<dbReference type="PANTHER" id="PTHR35371:SF1">
    <property type="entry name" value="BLR7753 PROTEIN"/>
    <property type="match status" value="1"/>
</dbReference>
<feature type="transmembrane region" description="Helical" evidence="5">
    <location>
        <begin position="114"/>
        <end position="134"/>
    </location>
</feature>
<dbReference type="Gene3D" id="1.20.120.550">
    <property type="entry name" value="Membrane associated eicosanoid/glutathione metabolism-like domain"/>
    <property type="match status" value="1"/>
</dbReference>
<sequence>MTYSPELQMLAWVASATALMWIPYVFARILTRGLMATMGNPHASLPPDPPWAQRARLAHANAVENLAVFAPLVLGAALIGVSTPATVLACKLYLAARVAHYVVYAAGIPVLRTLLFFVGFGATATVALALLAALS</sequence>
<gene>
    <name evidence="6" type="ORF">AL504_27310</name>
</gene>
<keyword evidence="3 5" id="KW-1133">Transmembrane helix</keyword>
<evidence type="ECO:0000256" key="1">
    <source>
        <dbReference type="ARBA" id="ARBA00004370"/>
    </source>
</evidence>
<dbReference type="InterPro" id="IPR001129">
    <property type="entry name" value="Membr-assoc_MAPEG"/>
</dbReference>
<reference evidence="7" key="1">
    <citation type="submission" date="2015-12" db="EMBL/GenBank/DDBJ databases">
        <title>FDA dAtabase for Regulatory Grade micrObial Sequences (FDA-ARGOS): Supporting development and validation of Infectious Disease Dx tests.</title>
        <authorList>
            <person name="Case J."/>
            <person name="Tallon L."/>
            <person name="Sadzewicz L."/>
            <person name="Sengamalay N."/>
            <person name="Ott S."/>
            <person name="Godinez A."/>
            <person name="Nagaraj S."/>
            <person name="Nadendla S."/>
            <person name="Sichtig H."/>
        </authorList>
    </citation>
    <scope>NUCLEOTIDE SEQUENCE [LARGE SCALE GENOMIC DNA]</scope>
    <source>
        <strain evidence="7">FDAARGOS_147</strain>
    </source>
</reference>